<dbReference type="STRING" id="1276258.SAPIS_v1c03300"/>
<proteinExistence type="predicted"/>
<keyword evidence="2" id="KW-1185">Reference proteome</keyword>
<dbReference type="HOGENOM" id="CLU_508829_0_0_14"/>
<dbReference type="AlphaFoldDB" id="V5RJ93"/>
<sequence>MKNFEKESLFWYGLHIIAKNNAELKYYIVTQKDLISSLYPLTYFGVIQYTLYRGIKISEIPLEETKEYAEYIIENIEKLHKVRYRFVKEKPKKLVIKDEETENLVYELISGLLLPYINNYCFRKPKDLIKISKAYVREALFNYEYDINHESDDGKLKTSALYPFLFTLNLIKNGEKQGLFQRVHKYYQRDNLIRKYKSGRDWKPKEVEYLQETIELIENDEEWSLFLSNFTASKWDDFDMKERFKALFQLTKVTTILMKDEITAVTMLSDGGEVFEMLENYLPYFLYLDKIQANNKILDDYTSESKAVLSPFSHQHMNYKILKTYIRSKGTRHIQVDFNKLVTIHEIVWYVFSEIRTMLLVHEYLPKVIDNHVQQKRKLYVEILELFTEVKENKFKERINFENMNEGTFFMSEDELIEASQIEFDNSKQLQENVLLHKLGKVLTFLLSIEPETARSFDYNLEELIKYVIILFGPHPLGHTVQTTTLIENIFANFKKLCLNYEGEKLKSDELTLKFQSSLELPLKLLNWKKD</sequence>
<evidence type="ECO:0000313" key="1">
    <source>
        <dbReference type="EMBL" id="AHB36176.1"/>
    </source>
</evidence>
<dbReference type="eggNOG" id="ENOG5033TPU">
    <property type="taxonomic scope" value="Bacteria"/>
</dbReference>
<dbReference type="EMBL" id="CP006682">
    <property type="protein sequence ID" value="AHB36176.1"/>
    <property type="molecule type" value="Genomic_DNA"/>
</dbReference>
<dbReference type="PATRIC" id="fig|1276258.3.peg.326"/>
<dbReference type="Proteomes" id="UP000018550">
    <property type="component" value="Chromosome"/>
</dbReference>
<organism evidence="1 2">
    <name type="scientific">Spiroplasma apis B31</name>
    <dbReference type="NCBI Taxonomy" id="1276258"/>
    <lineage>
        <taxon>Bacteria</taxon>
        <taxon>Bacillati</taxon>
        <taxon>Mycoplasmatota</taxon>
        <taxon>Mollicutes</taxon>
        <taxon>Entomoplasmatales</taxon>
        <taxon>Spiroplasmataceae</taxon>
        <taxon>Spiroplasma</taxon>
    </lineage>
</organism>
<accession>V5RJ93</accession>
<dbReference type="KEGG" id="sapi:SAPIS_v1c03300"/>
<name>V5RJ93_SPIAP</name>
<dbReference type="RefSeq" id="WP_023789110.1">
    <property type="nucleotide sequence ID" value="NC_022998.1"/>
</dbReference>
<reference evidence="1 2" key="1">
    <citation type="journal article" date="2014" name="Genome Announc.">
        <title>Complete Genome Sequence of Spiroplasma apis B31T (ATCC 33834), a Bacterium Associated with May Disease of Honeybees (Apis mellifera).</title>
        <authorList>
            <person name="Ku C."/>
            <person name="Lo W.S."/>
            <person name="Chen L.L."/>
            <person name="Kuo C.H."/>
        </authorList>
    </citation>
    <scope>NUCLEOTIDE SEQUENCE [LARGE SCALE GENOMIC DNA]</scope>
    <source>
        <strain evidence="1">B31</strain>
    </source>
</reference>
<gene>
    <name evidence="1" type="ORF">SAPIS_v1c03300</name>
</gene>
<evidence type="ECO:0000313" key="2">
    <source>
        <dbReference type="Proteomes" id="UP000018550"/>
    </source>
</evidence>
<protein>
    <submittedName>
        <fullName evidence="1">Uncharacterized protein</fullName>
    </submittedName>
</protein>
<dbReference type="OrthoDB" id="391572at2"/>